<dbReference type="PROSITE" id="PS51918">
    <property type="entry name" value="RADICAL_SAM"/>
    <property type="match status" value="1"/>
</dbReference>
<dbReference type="EC" id="1.3.99.22" evidence="7"/>
<evidence type="ECO:0000256" key="3">
    <source>
        <dbReference type="ARBA" id="ARBA00023004"/>
    </source>
</evidence>
<dbReference type="InterPro" id="IPR058240">
    <property type="entry name" value="rSAM_sf"/>
</dbReference>
<protein>
    <submittedName>
        <fullName evidence="7">Coproporphyrinogen dehydrogenase</fullName>
        <ecNumber evidence="7">1.3.99.22</ecNumber>
    </submittedName>
</protein>
<dbReference type="SUPFAM" id="SSF102114">
    <property type="entry name" value="Radical SAM enzymes"/>
    <property type="match status" value="1"/>
</dbReference>
<dbReference type="SMART" id="SM00729">
    <property type="entry name" value="Elp3"/>
    <property type="match status" value="1"/>
</dbReference>
<dbReference type="InterPro" id="IPR029058">
    <property type="entry name" value="AB_hydrolase_fold"/>
</dbReference>
<dbReference type="EMBL" id="CABIKM010000016">
    <property type="protein sequence ID" value="VUZ84704.1"/>
    <property type="molecule type" value="Genomic_DNA"/>
</dbReference>
<dbReference type="Pfam" id="PF04055">
    <property type="entry name" value="Radical_SAM"/>
    <property type="match status" value="1"/>
</dbReference>
<keyword evidence="8" id="KW-1185">Reference proteome</keyword>
<sequence>MNSVGAQAVYGSQVQAVHDTIEKQRTRRQSNRVLHAHPSPLFWLDRDMSVKEVMIERRMASAAIPKRLNVYVGTPYCLPTNPERCGYCLFPSEEYRGQHQLDTYLKYLVAEGRRYQQFFEDEQPASIYFGGGTSNLYKPDDYMKLMQIVRGVFPTMPADIEITLEGIPQLFTREKLAAMKAAGINRISMGVQQLDDEMIKLSGRKQKAKHAFQTLQWCEELGLRSSVDLIFGWPRQTTELMLKDLEAIVRTGVRHITHYELNVAGRTDFARHRRDELPSTEQNLEMYRVSKQFLESHGYRQATAYDWEKCATGRSGEYLFEENMRRAFIRDTDRGIVGCDMWGWGFAGVTYFPGTPEMPGWIYMNSTSAEEYCGRLDESRFPIERGFHYTHKDLGIATLFQMLQSMSVDVALYNELFRFDLLEEYADIWQALVDKGWAEIDREKVTLVGDGVFYTPLIQGLLAHERTEEMRKGKSSALRAKEDVLSLVQPLSHREAAQQEQGAPASVPGAELERGSRGVAPESRFIAPRQRLSPELAWYREPASDHVELSLLRIRGEVWHDAPVLLTHGTFSNAQTCARLATYLADNGFDCWILELRGHGRSEVGPVHPDFERFSEFDVPAALGAVRQHTQQKRLFWIGHSGGGLVSLMYLARHPEACGQVGGIVTLASQATDAGVTWSGWAKIALSAVGNNLIGHTPGPLFKLGPQNEFRDVMNQWFRWNWNGRWTGHDGFDYLDGLGRIEVPALCFAGGGDRFIAPYQGCRRLYNALGALDKQMVLCAKSEGYAEDYSHARIMTSRPARQEIWPIISEWLVKRAN</sequence>
<name>A0A564ZHD5_9BACT</name>
<dbReference type="InterPro" id="IPR000073">
    <property type="entry name" value="AB_hydrolase_1"/>
</dbReference>
<dbReference type="InterPro" id="IPR007197">
    <property type="entry name" value="rSAM"/>
</dbReference>
<dbReference type="CDD" id="cd01335">
    <property type="entry name" value="Radical_SAM"/>
    <property type="match status" value="1"/>
</dbReference>
<dbReference type="GO" id="GO:0016491">
    <property type="term" value="F:oxidoreductase activity"/>
    <property type="evidence" value="ECO:0007669"/>
    <property type="project" value="UniProtKB-KW"/>
</dbReference>
<keyword evidence="3" id="KW-0408">Iron</keyword>
<dbReference type="Gene3D" id="3.20.20.70">
    <property type="entry name" value="Aldolase class I"/>
    <property type="match status" value="1"/>
</dbReference>
<proteinExistence type="predicted"/>
<evidence type="ECO:0000256" key="2">
    <source>
        <dbReference type="ARBA" id="ARBA00022723"/>
    </source>
</evidence>
<keyword evidence="7" id="KW-0560">Oxidoreductase</keyword>
<dbReference type="Gene3D" id="3.40.50.1820">
    <property type="entry name" value="alpha/beta hydrolase"/>
    <property type="match status" value="1"/>
</dbReference>
<dbReference type="InterPro" id="IPR013785">
    <property type="entry name" value="Aldolase_TIM"/>
</dbReference>
<dbReference type="SFLD" id="SFLDF00545">
    <property type="entry name" value="cyclopropanase"/>
    <property type="match status" value="1"/>
</dbReference>
<keyword evidence="1" id="KW-0949">S-adenosyl-L-methionine</keyword>
<dbReference type="GO" id="GO:0051539">
    <property type="term" value="F:4 iron, 4 sulfur cluster binding"/>
    <property type="evidence" value="ECO:0007669"/>
    <property type="project" value="TreeGrafter"/>
</dbReference>
<evidence type="ECO:0000256" key="4">
    <source>
        <dbReference type="ARBA" id="ARBA00023014"/>
    </source>
</evidence>
<dbReference type="GO" id="GO:0005737">
    <property type="term" value="C:cytoplasm"/>
    <property type="evidence" value="ECO:0007669"/>
    <property type="project" value="TreeGrafter"/>
</dbReference>
<keyword evidence="2" id="KW-0479">Metal-binding</keyword>
<dbReference type="InterPro" id="IPR034505">
    <property type="entry name" value="Coproporphyrinogen-III_oxidase"/>
</dbReference>
<dbReference type="InterPro" id="IPR006638">
    <property type="entry name" value="Elp3/MiaA/NifB-like_rSAM"/>
</dbReference>
<evidence type="ECO:0000259" key="6">
    <source>
        <dbReference type="PROSITE" id="PS51918"/>
    </source>
</evidence>
<dbReference type="GO" id="GO:0006779">
    <property type="term" value="P:porphyrin-containing compound biosynthetic process"/>
    <property type="evidence" value="ECO:0007669"/>
    <property type="project" value="TreeGrafter"/>
</dbReference>
<keyword evidence="4" id="KW-0411">Iron-sulfur</keyword>
<dbReference type="SUPFAM" id="SSF53474">
    <property type="entry name" value="alpha/beta-Hydrolases"/>
    <property type="match status" value="1"/>
</dbReference>
<dbReference type="SFLD" id="SFLDS00029">
    <property type="entry name" value="Radical_SAM"/>
    <property type="match status" value="1"/>
</dbReference>
<dbReference type="SFLD" id="SFLDG01065">
    <property type="entry name" value="anaerobic_coproporphyrinogen-I"/>
    <property type="match status" value="1"/>
</dbReference>
<feature type="domain" description="Radical SAM core" evidence="6">
    <location>
        <begin position="62"/>
        <end position="300"/>
    </location>
</feature>
<dbReference type="PANTHER" id="PTHR13932:SF5">
    <property type="entry name" value="RADICAL S-ADENOSYL METHIONINE DOMAIN-CONTAINING PROTEIN 1, MITOCHONDRIAL"/>
    <property type="match status" value="1"/>
</dbReference>
<evidence type="ECO:0000256" key="5">
    <source>
        <dbReference type="SAM" id="MobiDB-lite"/>
    </source>
</evidence>
<evidence type="ECO:0000313" key="7">
    <source>
        <dbReference type="EMBL" id="VUZ84704.1"/>
    </source>
</evidence>
<dbReference type="Pfam" id="PF00561">
    <property type="entry name" value="Abhydrolase_1"/>
    <property type="match status" value="1"/>
</dbReference>
<dbReference type="GO" id="GO:0046872">
    <property type="term" value="F:metal ion binding"/>
    <property type="evidence" value="ECO:0007669"/>
    <property type="project" value="UniProtKB-KW"/>
</dbReference>
<dbReference type="Proteomes" id="UP000334340">
    <property type="component" value="Unassembled WGS sequence"/>
</dbReference>
<evidence type="ECO:0000313" key="8">
    <source>
        <dbReference type="Proteomes" id="UP000334340"/>
    </source>
</evidence>
<organism evidence="7 8">
    <name type="scientific">Candidatus Methylomirabilis lanthanidiphila</name>
    <dbReference type="NCBI Taxonomy" id="2211376"/>
    <lineage>
        <taxon>Bacteria</taxon>
        <taxon>Candidatus Methylomirabilota</taxon>
        <taxon>Candidatus Methylomirabilia</taxon>
        <taxon>Candidatus Methylomirabilales</taxon>
        <taxon>Candidatus Methylomirabilaceae</taxon>
        <taxon>Candidatus Methylomirabilis</taxon>
    </lineage>
</organism>
<reference evidence="7 8" key="1">
    <citation type="submission" date="2019-07" db="EMBL/GenBank/DDBJ databases">
        <authorList>
            <person name="Cremers G."/>
        </authorList>
    </citation>
    <scope>NUCLEOTIDE SEQUENCE [LARGE SCALE GENOMIC DNA]</scope>
</reference>
<dbReference type="AlphaFoldDB" id="A0A564ZHD5"/>
<gene>
    <name evidence="7" type="ORF">MELA_01078</name>
</gene>
<accession>A0A564ZHD5</accession>
<dbReference type="PANTHER" id="PTHR13932">
    <property type="entry name" value="COPROPORPHYRINIGEN III OXIDASE"/>
    <property type="match status" value="1"/>
</dbReference>
<evidence type="ECO:0000256" key="1">
    <source>
        <dbReference type="ARBA" id="ARBA00022691"/>
    </source>
</evidence>
<feature type="region of interest" description="Disordered" evidence="5">
    <location>
        <begin position="495"/>
        <end position="519"/>
    </location>
</feature>